<name>A0ABV1HQD6_9FIRM</name>
<gene>
    <name evidence="6" type="ORF">WMO41_13625</name>
</gene>
<proteinExistence type="inferred from homology"/>
<dbReference type="EMBL" id="JBBMFJ010000034">
    <property type="protein sequence ID" value="MEQ2564188.1"/>
    <property type="molecule type" value="Genomic_DNA"/>
</dbReference>
<evidence type="ECO:0000256" key="1">
    <source>
        <dbReference type="ARBA" id="ARBA00004953"/>
    </source>
</evidence>
<dbReference type="InterPro" id="IPR036588">
    <property type="entry name" value="CobH/CbiC_sf"/>
</dbReference>
<accession>A0ABV1HQD6</accession>
<sequence>MIETMQWVRPEEIEARSMAIIESEMPKGNWTPGELAVVKRCIHTAADFDYAENLYFSDGAVELAVNLMKSGNGFTIVTDTNMALAGVNKAALKQLNGTVRCFMADPDVAAEAKERGVTRAIVSMERAAKLDGPVIFAIGNAPTALIRLYEMMQKGEIHPDFIIGTPVGFVNVVESKELICQSDVPCIVARGRKGGSNIAAAVCNALMYQVTRA</sequence>
<evidence type="ECO:0000256" key="2">
    <source>
        <dbReference type="ARBA" id="ARBA00009774"/>
    </source>
</evidence>
<comment type="similarity">
    <text evidence="2">Belongs to the CobH/CbiC family.</text>
</comment>
<evidence type="ECO:0000313" key="6">
    <source>
        <dbReference type="EMBL" id="MEQ2564188.1"/>
    </source>
</evidence>
<reference evidence="6 7" key="1">
    <citation type="submission" date="2024-03" db="EMBL/GenBank/DDBJ databases">
        <title>Human intestinal bacterial collection.</title>
        <authorList>
            <person name="Pauvert C."/>
            <person name="Hitch T.C.A."/>
            <person name="Clavel T."/>
        </authorList>
    </citation>
    <scope>NUCLEOTIDE SEQUENCE [LARGE SCALE GENOMIC DNA]</scope>
    <source>
        <strain evidence="6 7">CLA-AP-H27</strain>
    </source>
</reference>
<dbReference type="SUPFAM" id="SSF63965">
    <property type="entry name" value="Precorrin-8X methylmutase CbiC/CobH"/>
    <property type="match status" value="1"/>
</dbReference>
<evidence type="ECO:0000256" key="4">
    <source>
        <dbReference type="ARBA" id="ARBA00023235"/>
    </source>
</evidence>
<dbReference type="PANTHER" id="PTHR43588">
    <property type="entry name" value="COBALT-PRECORRIN-8 METHYLMUTASE"/>
    <property type="match status" value="1"/>
</dbReference>
<dbReference type="Gene3D" id="3.40.50.10230">
    <property type="entry name" value="Cobalamin biosynthesis CobH/CbiC, precorrin-8X methylmutase"/>
    <property type="match status" value="1"/>
</dbReference>
<dbReference type="InterPro" id="IPR003722">
    <property type="entry name" value="Cbl_synth_CobH/CbiC"/>
</dbReference>
<feature type="domain" description="Cobalamin biosynthesis precorrin-8X methylmutase CobH/CbiC" evidence="5">
    <location>
        <begin position="12"/>
        <end position="208"/>
    </location>
</feature>
<dbReference type="RefSeq" id="WP_349230232.1">
    <property type="nucleotide sequence ID" value="NZ_JBBMFJ010000034.1"/>
</dbReference>
<keyword evidence="4" id="KW-0413">Isomerase</keyword>
<keyword evidence="3" id="KW-0169">Cobalamin biosynthesis</keyword>
<dbReference type="PANTHER" id="PTHR43588:SF1">
    <property type="entry name" value="COBALT-PRECORRIN-8 METHYLMUTASE"/>
    <property type="match status" value="1"/>
</dbReference>
<evidence type="ECO:0000256" key="3">
    <source>
        <dbReference type="ARBA" id="ARBA00022573"/>
    </source>
</evidence>
<organism evidence="6 7">
    <name type="scientific">Ventrimonas faecis</name>
    <dbReference type="NCBI Taxonomy" id="3133170"/>
    <lineage>
        <taxon>Bacteria</taxon>
        <taxon>Bacillati</taxon>
        <taxon>Bacillota</taxon>
        <taxon>Clostridia</taxon>
        <taxon>Lachnospirales</taxon>
        <taxon>Lachnospiraceae</taxon>
        <taxon>Ventrimonas</taxon>
    </lineage>
</organism>
<evidence type="ECO:0000313" key="7">
    <source>
        <dbReference type="Proteomes" id="UP001437460"/>
    </source>
</evidence>
<protein>
    <submittedName>
        <fullName evidence="6">Precorrin-8X methylmutase</fullName>
    </submittedName>
</protein>
<comment type="pathway">
    <text evidence="1">Cofactor biosynthesis; adenosylcobalamin biosynthesis.</text>
</comment>
<comment type="caution">
    <text evidence="6">The sequence shown here is derived from an EMBL/GenBank/DDBJ whole genome shotgun (WGS) entry which is preliminary data.</text>
</comment>
<dbReference type="Proteomes" id="UP001437460">
    <property type="component" value="Unassembled WGS sequence"/>
</dbReference>
<keyword evidence="7" id="KW-1185">Reference proteome</keyword>
<dbReference type="Pfam" id="PF02570">
    <property type="entry name" value="CbiC"/>
    <property type="match status" value="1"/>
</dbReference>
<evidence type="ECO:0000259" key="5">
    <source>
        <dbReference type="Pfam" id="PF02570"/>
    </source>
</evidence>